<dbReference type="PANTHER" id="PTHR22762:SF54">
    <property type="entry name" value="BCDNA.GH04962"/>
    <property type="match status" value="1"/>
</dbReference>
<dbReference type="InterPro" id="IPR017853">
    <property type="entry name" value="GH"/>
</dbReference>
<gene>
    <name evidence="17" type="ORF">EHS24_002119</name>
</gene>
<dbReference type="InterPro" id="IPR011013">
    <property type="entry name" value="Gal_mutarotase_sf_dom"/>
</dbReference>
<sequence length="967" mass="109011">MRLLLAAILPLLLAVDVAAVKHEDFKECHQTSFCRRLRSIAARQEEAVANGTAFASPYSLGNPVATPGTQSAASWTFPLTSSLYPDISFNLRVDVLAQGDGIVRIRADEVDSASQWKRYNETAKWALVDAEPNLARSVDVQFAHVDGMTAIEYGPGPAQELMLEIVHSPLKITMKRDGMDQVVFNDRDLFHVEHYRAKQLDEGDEAEAEGTEAASSEDAAQAVMQAPKAEKIDRSWFEEDDKDAFEERWKKWTDTKPKGPEGFSLDFSFPNADHIYGLPEHASPLSLPSTKGEDAYYKEPYRLWNVDIFEYEADSPMALYGAVPLVHAHGKVNTVGVLNLVGSETWVDVTHQPEGVRTHWVSESGIVDFLILPGRRPVDLFEQYASLTGAAQMPPQFATAYHQCRWNYNTQAEVIEVQDEFDKADMPLDVTWLDIEYAEEHRYFDWDHKHFPEPKKMLDEVEAKGRKMVAIVDPHIKKTDSFRIYTDARDLDVLVKKADNSDFDGWCWTGSSVWVDFFNPKSWDWWTRMFSFNVWKESSKALFIWNDMNEPSVFDGPEITMPKDNIHDGGWEHRDVHNINGMMFHNQTQHAITVRDTPELRPFVLSRSFFAGSHRYGAVWIGDNLGTWDHLAGETAVFLSNSIAGISFVGSDVGGFFGNPTPELLVRWYQAGAFMPFFRAHAHIDTKRREPYLFEEPTRSYLRDALRLRYAMLPVWYNAFHAAATKGYPVIWPHYALFPEDEGGFAIDDQYYIGDSGVLFKPVVAEGAQESTVYLAADQPYYDYFHRKLYYASAKPRNITIATPLDQFPLLIEGGHIVPTRERVRRTSSLMWQDPFTLTVALGKDGSATGQLYLDDGETLAHTQGEFIHRRFSYTPTGKNGAGKLSSAAHVVYDGANAWAQKIAHVKVERIVILGHEAAPSSVTVAGEAVQFEYTKPVKGREPVPGKVVIKNPGIKVGADWEVVVAA</sequence>
<dbReference type="GeneID" id="39586662"/>
<evidence type="ECO:0000256" key="9">
    <source>
        <dbReference type="ARBA" id="ARBA00042895"/>
    </source>
</evidence>
<dbReference type="GO" id="GO:0090599">
    <property type="term" value="F:alpha-glucosidase activity"/>
    <property type="evidence" value="ECO:0007669"/>
    <property type="project" value="TreeGrafter"/>
</dbReference>
<dbReference type="Gene3D" id="2.60.40.1760">
    <property type="entry name" value="glycosyl hydrolase (family 31)"/>
    <property type="match status" value="1"/>
</dbReference>
<dbReference type="CDD" id="cd14752">
    <property type="entry name" value="GH31_N"/>
    <property type="match status" value="1"/>
</dbReference>
<evidence type="ECO:0000256" key="2">
    <source>
        <dbReference type="ARBA" id="ARBA00004833"/>
    </source>
</evidence>
<dbReference type="Pfam" id="PF21365">
    <property type="entry name" value="Glyco_hydro_31_3rd"/>
    <property type="match status" value="1"/>
</dbReference>
<dbReference type="InterPro" id="IPR048395">
    <property type="entry name" value="Glyco_hydro_31_C"/>
</dbReference>
<evidence type="ECO:0000259" key="15">
    <source>
        <dbReference type="Pfam" id="PF17137"/>
    </source>
</evidence>
<evidence type="ECO:0000256" key="8">
    <source>
        <dbReference type="ARBA" id="ARBA00023295"/>
    </source>
</evidence>
<dbReference type="InterPro" id="IPR030458">
    <property type="entry name" value="Glyco_hydro_31_AS"/>
</dbReference>
<dbReference type="InterPro" id="IPR033403">
    <property type="entry name" value="DUF5110"/>
</dbReference>
<dbReference type="GO" id="GO:0017177">
    <property type="term" value="C:glucosidase II complex"/>
    <property type="evidence" value="ECO:0007669"/>
    <property type="project" value="TreeGrafter"/>
</dbReference>
<evidence type="ECO:0000256" key="7">
    <source>
        <dbReference type="ARBA" id="ARBA00023180"/>
    </source>
</evidence>
<evidence type="ECO:0000256" key="4">
    <source>
        <dbReference type="ARBA" id="ARBA00022729"/>
    </source>
</evidence>
<evidence type="ECO:0000256" key="12">
    <source>
        <dbReference type="SAM" id="SignalP"/>
    </source>
</evidence>
<proteinExistence type="inferred from homology"/>
<dbReference type="InterPro" id="IPR013780">
    <property type="entry name" value="Glyco_hydro_b"/>
</dbReference>
<dbReference type="EMBL" id="RSCE01000012">
    <property type="protein sequence ID" value="RSH78394.1"/>
    <property type="molecule type" value="Genomic_DNA"/>
</dbReference>
<evidence type="ECO:0000256" key="5">
    <source>
        <dbReference type="ARBA" id="ARBA00022801"/>
    </source>
</evidence>
<feature type="domain" description="Glycosyl hydrolase family 31 C-terminal" evidence="16">
    <location>
        <begin position="727"/>
        <end position="818"/>
    </location>
</feature>
<keyword evidence="6" id="KW-0256">Endoplasmic reticulum</keyword>
<comment type="caution">
    <text evidence="17">The sequence shown here is derived from an EMBL/GenBank/DDBJ whole genome shotgun (WGS) entry which is preliminary data.</text>
</comment>
<dbReference type="CDD" id="cd06603">
    <property type="entry name" value="GH31_GANC_GANAB_alpha"/>
    <property type="match status" value="1"/>
</dbReference>
<evidence type="ECO:0000313" key="17">
    <source>
        <dbReference type="EMBL" id="RSH78394.1"/>
    </source>
</evidence>
<evidence type="ECO:0000259" key="16">
    <source>
        <dbReference type="Pfam" id="PF21365"/>
    </source>
</evidence>
<feature type="domain" description="Glycoside hydrolase family 31 N-terminal" evidence="14">
    <location>
        <begin position="92"/>
        <end position="348"/>
    </location>
</feature>
<keyword evidence="4 12" id="KW-0732">Signal</keyword>
<feature type="signal peptide" evidence="12">
    <location>
        <begin position="1"/>
        <end position="19"/>
    </location>
</feature>
<evidence type="ECO:0000259" key="13">
    <source>
        <dbReference type="Pfam" id="PF01055"/>
    </source>
</evidence>
<name>A0A427XI18_9TREE</name>
<dbReference type="Proteomes" id="UP000279236">
    <property type="component" value="Unassembled WGS sequence"/>
</dbReference>
<comment type="pathway">
    <text evidence="2">Glycan metabolism; N-glycan metabolism.</text>
</comment>
<evidence type="ECO:0000256" key="3">
    <source>
        <dbReference type="ARBA" id="ARBA00007806"/>
    </source>
</evidence>
<dbReference type="Pfam" id="PF01055">
    <property type="entry name" value="Glyco_hydro_31_2nd"/>
    <property type="match status" value="1"/>
</dbReference>
<feature type="chain" id="PRO_5019336681" description="Glucosidase II subunit alpha" evidence="12">
    <location>
        <begin position="20"/>
        <end position="967"/>
    </location>
</feature>
<comment type="subcellular location">
    <subcellularLocation>
        <location evidence="1">Endoplasmic reticulum</location>
    </subcellularLocation>
</comment>
<dbReference type="PROSITE" id="PS00129">
    <property type="entry name" value="GLYCOSYL_HYDROL_F31_1"/>
    <property type="match status" value="1"/>
</dbReference>
<dbReference type="PANTHER" id="PTHR22762">
    <property type="entry name" value="ALPHA-GLUCOSIDASE"/>
    <property type="match status" value="1"/>
</dbReference>
<keyword evidence="8 10" id="KW-0326">Glycosidase</keyword>
<comment type="similarity">
    <text evidence="3 10">Belongs to the glycosyl hydrolase 31 family.</text>
</comment>
<dbReference type="GO" id="GO:0005975">
    <property type="term" value="P:carbohydrate metabolic process"/>
    <property type="evidence" value="ECO:0007669"/>
    <property type="project" value="InterPro"/>
</dbReference>
<dbReference type="SUPFAM" id="SSF51445">
    <property type="entry name" value="(Trans)glycosidases"/>
    <property type="match status" value="1"/>
</dbReference>
<protein>
    <recommendedName>
        <fullName evidence="9">Glucosidase II subunit alpha</fullName>
    </recommendedName>
</protein>
<evidence type="ECO:0000313" key="18">
    <source>
        <dbReference type="Proteomes" id="UP000279236"/>
    </source>
</evidence>
<keyword evidence="7" id="KW-0325">Glycoprotein</keyword>
<evidence type="ECO:0000259" key="14">
    <source>
        <dbReference type="Pfam" id="PF13802"/>
    </source>
</evidence>
<dbReference type="AlphaFoldDB" id="A0A427XI18"/>
<dbReference type="RefSeq" id="XP_028473541.1">
    <property type="nucleotide sequence ID" value="XM_028617863.1"/>
</dbReference>
<feature type="compositionally biased region" description="Low complexity" evidence="11">
    <location>
        <begin position="211"/>
        <end position="220"/>
    </location>
</feature>
<evidence type="ECO:0000256" key="11">
    <source>
        <dbReference type="SAM" id="MobiDB-lite"/>
    </source>
</evidence>
<accession>A0A427XI18</accession>
<keyword evidence="18" id="KW-1185">Reference proteome</keyword>
<feature type="region of interest" description="Disordered" evidence="11">
    <location>
        <begin position="200"/>
        <end position="224"/>
    </location>
</feature>
<organism evidence="17 18">
    <name type="scientific">Apiotrichum porosum</name>
    <dbReference type="NCBI Taxonomy" id="105984"/>
    <lineage>
        <taxon>Eukaryota</taxon>
        <taxon>Fungi</taxon>
        <taxon>Dikarya</taxon>
        <taxon>Basidiomycota</taxon>
        <taxon>Agaricomycotina</taxon>
        <taxon>Tremellomycetes</taxon>
        <taxon>Trichosporonales</taxon>
        <taxon>Trichosporonaceae</taxon>
        <taxon>Apiotrichum</taxon>
    </lineage>
</organism>
<dbReference type="GO" id="GO:0030246">
    <property type="term" value="F:carbohydrate binding"/>
    <property type="evidence" value="ECO:0007669"/>
    <property type="project" value="InterPro"/>
</dbReference>
<dbReference type="InterPro" id="IPR025887">
    <property type="entry name" value="Glyco_hydro_31_N_dom"/>
</dbReference>
<dbReference type="Pfam" id="PF13802">
    <property type="entry name" value="Gal_mutarotas_2"/>
    <property type="match status" value="1"/>
</dbReference>
<evidence type="ECO:0000256" key="10">
    <source>
        <dbReference type="RuleBase" id="RU361185"/>
    </source>
</evidence>
<evidence type="ECO:0000256" key="6">
    <source>
        <dbReference type="ARBA" id="ARBA00022824"/>
    </source>
</evidence>
<dbReference type="InterPro" id="IPR000322">
    <property type="entry name" value="Glyco_hydro_31_TIM"/>
</dbReference>
<reference evidence="17 18" key="1">
    <citation type="submission" date="2018-11" db="EMBL/GenBank/DDBJ databases">
        <title>Genome sequence of Apiotrichum porosum DSM 27194.</title>
        <authorList>
            <person name="Aliyu H."/>
            <person name="Gorte O."/>
            <person name="Ochsenreither K."/>
        </authorList>
    </citation>
    <scope>NUCLEOTIDE SEQUENCE [LARGE SCALE GENOMIC DNA]</scope>
    <source>
        <strain evidence="17 18">DSM 27194</strain>
    </source>
</reference>
<feature type="domain" description="Glycoside hydrolase family 31 TIM barrel" evidence="13">
    <location>
        <begin position="392"/>
        <end position="718"/>
    </location>
</feature>
<dbReference type="OrthoDB" id="3237269at2759"/>
<dbReference type="Pfam" id="PF17137">
    <property type="entry name" value="DUF5110"/>
    <property type="match status" value="1"/>
</dbReference>
<dbReference type="Gene3D" id="3.20.20.80">
    <property type="entry name" value="Glycosidases"/>
    <property type="match status" value="1"/>
</dbReference>
<dbReference type="Gene3D" id="2.60.40.1180">
    <property type="entry name" value="Golgi alpha-mannosidase II"/>
    <property type="match status" value="2"/>
</dbReference>
<dbReference type="STRING" id="105984.A0A427XI18"/>
<dbReference type="SUPFAM" id="SSF51011">
    <property type="entry name" value="Glycosyl hydrolase domain"/>
    <property type="match status" value="1"/>
</dbReference>
<dbReference type="GO" id="GO:0006491">
    <property type="term" value="P:N-glycan processing"/>
    <property type="evidence" value="ECO:0007669"/>
    <property type="project" value="TreeGrafter"/>
</dbReference>
<evidence type="ECO:0000256" key="1">
    <source>
        <dbReference type="ARBA" id="ARBA00004240"/>
    </source>
</evidence>
<dbReference type="SUPFAM" id="SSF74650">
    <property type="entry name" value="Galactose mutarotase-like"/>
    <property type="match status" value="1"/>
</dbReference>
<keyword evidence="5 10" id="KW-0378">Hydrolase</keyword>
<feature type="domain" description="DUF5110" evidence="15">
    <location>
        <begin position="836"/>
        <end position="880"/>
    </location>
</feature>